<protein>
    <recommendedName>
        <fullName evidence="6">Temptin Cys/Cys disulfide domain-containing protein</fullName>
    </recommendedName>
</protein>
<dbReference type="GO" id="GO:0005509">
    <property type="term" value="F:calcium ion binding"/>
    <property type="evidence" value="ECO:0007669"/>
    <property type="project" value="InterPro"/>
</dbReference>
<evidence type="ECO:0000256" key="3">
    <source>
        <dbReference type="ARBA" id="ARBA00022729"/>
    </source>
</evidence>
<dbReference type="AlphaFoldDB" id="A0A6M1RMZ2"/>
<dbReference type="InterPro" id="IPR013783">
    <property type="entry name" value="Ig-like_fold"/>
</dbReference>
<dbReference type="InterPro" id="IPR057626">
    <property type="entry name" value="S-S_Temptin"/>
</dbReference>
<dbReference type="Pfam" id="PF05345">
    <property type="entry name" value="He_PIG"/>
    <property type="match status" value="1"/>
</dbReference>
<comment type="caution">
    <text evidence="7">The sequence shown here is derived from an EMBL/GenBank/DDBJ whole genome shotgun (WGS) entry which is preliminary data.</text>
</comment>
<evidence type="ECO:0000256" key="4">
    <source>
        <dbReference type="ARBA" id="ARBA00022837"/>
    </source>
</evidence>
<evidence type="ECO:0000313" key="8">
    <source>
        <dbReference type="Proteomes" id="UP000477311"/>
    </source>
</evidence>
<evidence type="ECO:0000256" key="2">
    <source>
        <dbReference type="ARBA" id="ARBA00022525"/>
    </source>
</evidence>
<organism evidence="7 8">
    <name type="scientific">Limisphaera ngatamarikiensis</name>
    <dbReference type="NCBI Taxonomy" id="1324935"/>
    <lineage>
        <taxon>Bacteria</taxon>
        <taxon>Pseudomonadati</taxon>
        <taxon>Verrucomicrobiota</taxon>
        <taxon>Verrucomicrobiia</taxon>
        <taxon>Limisphaerales</taxon>
        <taxon>Limisphaeraceae</taxon>
        <taxon>Limisphaera</taxon>
    </lineage>
</organism>
<feature type="region of interest" description="Disordered" evidence="5">
    <location>
        <begin position="75"/>
        <end position="104"/>
    </location>
</feature>
<evidence type="ECO:0000259" key="6">
    <source>
        <dbReference type="Pfam" id="PF24784"/>
    </source>
</evidence>
<evidence type="ECO:0000256" key="5">
    <source>
        <dbReference type="SAM" id="MobiDB-lite"/>
    </source>
</evidence>
<dbReference type="InterPro" id="IPR015919">
    <property type="entry name" value="Cadherin-like_sf"/>
</dbReference>
<comment type="subcellular location">
    <subcellularLocation>
        <location evidence="1">Secreted</location>
    </subcellularLocation>
</comment>
<dbReference type="InterPro" id="IPR059100">
    <property type="entry name" value="TSP3_bac"/>
</dbReference>
<name>A0A6M1RMZ2_9BACT</name>
<feature type="domain" description="Temptin Cys/Cys disulfide" evidence="6">
    <location>
        <begin position="15"/>
        <end position="83"/>
    </location>
</feature>
<sequence>MASAVGLVARDFRVNQLPNGRVFGCANCHISPSGGGARNPFGNRVFQIIGGSSAPVPFWGPGLAAEDSDGDGYCNGEELGDPDGDGQPLPGAMVSNPGSASSRQTNAAPVFVGAPLTEAVKGLPYEFQATAVDPNACQGLAFVKVEGPTWLTVSTQGLVTGVPSEGDAGPVTVTVEVRDNGSPAQSARLTWTLQVVSRFEGWQRLHFALPGEAALAAPEADADGDGLSNAAEYAMGTDPRRPNLPLWAVPGFDPEGRLTWSVQVRDDDPQLVVDLELSPDLTFGSVTVAERLVSDPVPWDGWKIVTFRDTRSRLEVPARFGRLRVRWSP</sequence>
<dbReference type="Pfam" id="PF18884">
    <property type="entry name" value="TSP3_bac"/>
    <property type="match status" value="1"/>
</dbReference>
<dbReference type="GO" id="GO:0016020">
    <property type="term" value="C:membrane"/>
    <property type="evidence" value="ECO:0007669"/>
    <property type="project" value="InterPro"/>
</dbReference>
<dbReference type="Pfam" id="PF24784">
    <property type="entry name" value="Temptin_C"/>
    <property type="match status" value="1"/>
</dbReference>
<gene>
    <name evidence="7" type="ORF">G4L39_05280</name>
</gene>
<evidence type="ECO:0000313" key="7">
    <source>
        <dbReference type="EMBL" id="NGO38807.1"/>
    </source>
</evidence>
<evidence type="ECO:0000256" key="1">
    <source>
        <dbReference type="ARBA" id="ARBA00004613"/>
    </source>
</evidence>
<dbReference type="SUPFAM" id="SSF49313">
    <property type="entry name" value="Cadherin-like"/>
    <property type="match status" value="1"/>
</dbReference>
<proteinExistence type="predicted"/>
<reference evidence="7 8" key="1">
    <citation type="submission" date="2020-02" db="EMBL/GenBank/DDBJ databases">
        <title>Draft genome sequence of Limisphaera ngatamarikiensis NGM72.4T, a thermophilic Verrucomicrobia grouped in subdivision 3.</title>
        <authorList>
            <person name="Carere C.R."/>
            <person name="Steen J."/>
            <person name="Hugenholtz P."/>
            <person name="Stott M.B."/>
        </authorList>
    </citation>
    <scope>NUCLEOTIDE SEQUENCE [LARGE SCALE GENOMIC DNA]</scope>
    <source>
        <strain evidence="7 8">NGM72.4</strain>
    </source>
</reference>
<keyword evidence="4" id="KW-0106">Calcium</keyword>
<accession>A0A6M1RMZ2</accession>
<keyword evidence="8" id="KW-1185">Reference proteome</keyword>
<dbReference type="Proteomes" id="UP000477311">
    <property type="component" value="Unassembled WGS sequence"/>
</dbReference>
<dbReference type="Gene3D" id="2.60.40.10">
    <property type="entry name" value="Immunoglobulins"/>
    <property type="match status" value="1"/>
</dbReference>
<dbReference type="EMBL" id="JAAKYA010000031">
    <property type="protein sequence ID" value="NGO38807.1"/>
    <property type="molecule type" value="Genomic_DNA"/>
</dbReference>
<keyword evidence="2" id="KW-0964">Secreted</keyword>
<keyword evidence="3" id="KW-0732">Signal</keyword>